<evidence type="ECO:0000256" key="6">
    <source>
        <dbReference type="ARBA" id="ARBA00023310"/>
    </source>
</evidence>
<keyword evidence="3 7" id="KW-0375">Hydrogen ion transport</keyword>
<keyword evidence="2 7" id="KW-0813">Transport</keyword>
<comment type="subcellular location">
    <subcellularLocation>
        <location evidence="7">Cell membrane</location>
        <topology evidence="7">Peripheral membrane protein</topology>
    </subcellularLocation>
    <subcellularLocation>
        <location evidence="1">Membrane</location>
    </subcellularLocation>
</comment>
<dbReference type="Pfam" id="PF00213">
    <property type="entry name" value="OSCP"/>
    <property type="match status" value="1"/>
</dbReference>
<dbReference type="AlphaFoldDB" id="A0A1M6JP71"/>
<proteinExistence type="inferred from homology"/>
<evidence type="ECO:0000256" key="7">
    <source>
        <dbReference type="HAMAP-Rule" id="MF_01416"/>
    </source>
</evidence>
<dbReference type="GO" id="GO:0005886">
    <property type="term" value="C:plasma membrane"/>
    <property type="evidence" value="ECO:0007669"/>
    <property type="project" value="UniProtKB-SubCell"/>
</dbReference>
<keyword evidence="4 7" id="KW-0406">Ion transport</keyword>
<accession>A0A1M6JP71</accession>
<evidence type="ECO:0000256" key="3">
    <source>
        <dbReference type="ARBA" id="ARBA00022781"/>
    </source>
</evidence>
<dbReference type="GO" id="GO:0046933">
    <property type="term" value="F:proton-transporting ATP synthase activity, rotational mechanism"/>
    <property type="evidence" value="ECO:0007669"/>
    <property type="project" value="UniProtKB-UniRule"/>
</dbReference>
<keyword evidence="7" id="KW-0139">CF(1)</keyword>
<dbReference type="PANTHER" id="PTHR11910">
    <property type="entry name" value="ATP SYNTHASE DELTA CHAIN"/>
    <property type="match status" value="1"/>
</dbReference>
<evidence type="ECO:0000256" key="5">
    <source>
        <dbReference type="ARBA" id="ARBA00023136"/>
    </source>
</evidence>
<protein>
    <recommendedName>
        <fullName evidence="7">ATP synthase subunit delta</fullName>
    </recommendedName>
    <alternativeName>
        <fullName evidence="7">ATP synthase F(1) sector subunit delta</fullName>
    </alternativeName>
    <alternativeName>
        <fullName evidence="7">F-type ATPase subunit delta</fullName>
        <shortName evidence="7">F-ATPase subunit delta</shortName>
    </alternativeName>
</protein>
<evidence type="ECO:0000256" key="4">
    <source>
        <dbReference type="ARBA" id="ARBA00023065"/>
    </source>
</evidence>
<dbReference type="Gene3D" id="1.10.520.20">
    <property type="entry name" value="N-terminal domain of the delta subunit of the F1F0-ATP synthase"/>
    <property type="match status" value="1"/>
</dbReference>
<dbReference type="Proteomes" id="UP000183994">
    <property type="component" value="Unassembled WGS sequence"/>
</dbReference>
<sequence length="183" mass="19835">MKNLKVARRYAKALLLIGKEDGQAEVYREELEAFSSLLKANPDLEAAISNPIYEAKGRQALLRSVVEKSGVSAVTASYLLLLFDKGRIGFLDVITSEYKEMADELKGIARASVSAATELSNETIEKIRSGLGRLTGKEVVLTVSQDPALIGGIVTKIGDLVLDGSIRTQLLNLKETLKRSEAV</sequence>
<keyword evidence="5 7" id="KW-0472">Membrane</keyword>
<keyword evidence="6 7" id="KW-0066">ATP synthesis</keyword>
<evidence type="ECO:0000256" key="2">
    <source>
        <dbReference type="ARBA" id="ARBA00022448"/>
    </source>
</evidence>
<dbReference type="EMBL" id="FQZU01000008">
    <property type="protein sequence ID" value="SHJ48393.1"/>
    <property type="molecule type" value="Genomic_DNA"/>
</dbReference>
<evidence type="ECO:0000313" key="8">
    <source>
        <dbReference type="EMBL" id="SHJ48393.1"/>
    </source>
</evidence>
<dbReference type="HAMAP" id="MF_01416">
    <property type="entry name" value="ATP_synth_delta_bact"/>
    <property type="match status" value="1"/>
</dbReference>
<evidence type="ECO:0000256" key="1">
    <source>
        <dbReference type="ARBA" id="ARBA00004370"/>
    </source>
</evidence>
<comment type="similarity">
    <text evidence="7">Belongs to the ATPase delta chain family.</text>
</comment>
<dbReference type="RefSeq" id="WP_073474960.1">
    <property type="nucleotide sequence ID" value="NZ_FQZU01000008.1"/>
</dbReference>
<organism evidence="8 9">
    <name type="scientific">Desulfatibacillum alkenivorans DSM 16219</name>
    <dbReference type="NCBI Taxonomy" id="1121393"/>
    <lineage>
        <taxon>Bacteria</taxon>
        <taxon>Pseudomonadati</taxon>
        <taxon>Thermodesulfobacteriota</taxon>
        <taxon>Desulfobacteria</taxon>
        <taxon>Desulfobacterales</taxon>
        <taxon>Desulfatibacillaceae</taxon>
        <taxon>Desulfatibacillum</taxon>
    </lineage>
</organism>
<dbReference type="NCBIfam" id="TIGR01145">
    <property type="entry name" value="ATP_synt_delta"/>
    <property type="match status" value="1"/>
</dbReference>
<name>A0A1M6JP71_9BACT</name>
<gene>
    <name evidence="7" type="primary">atpH</name>
    <name evidence="8" type="ORF">SAMN02745216_01723</name>
</gene>
<keyword evidence="7" id="KW-1003">Cell membrane</keyword>
<comment type="function">
    <text evidence="7">F(1)F(0) ATP synthase produces ATP from ADP in the presence of a proton or sodium gradient. F-type ATPases consist of two structural domains, F(1) containing the extramembraneous catalytic core and F(0) containing the membrane proton channel, linked together by a central stalk and a peripheral stalk. During catalysis, ATP synthesis in the catalytic domain of F(1) is coupled via a rotary mechanism of the central stalk subunits to proton translocation.</text>
</comment>
<evidence type="ECO:0000313" key="9">
    <source>
        <dbReference type="Proteomes" id="UP000183994"/>
    </source>
</evidence>
<dbReference type="InterPro" id="IPR000711">
    <property type="entry name" value="ATPase_OSCP/dsu"/>
</dbReference>
<comment type="function">
    <text evidence="7">This protein is part of the stalk that links CF(0) to CF(1). It either transmits conformational changes from CF(0) to CF(1) or is implicated in proton conduction.</text>
</comment>
<dbReference type="OrthoDB" id="9802471at2"/>
<dbReference type="InterPro" id="IPR026015">
    <property type="entry name" value="ATP_synth_OSCP/delta_N_sf"/>
</dbReference>
<dbReference type="PRINTS" id="PR00125">
    <property type="entry name" value="ATPASEDELTA"/>
</dbReference>
<dbReference type="STRING" id="1121393.SAMN02745216_01723"/>
<keyword evidence="9" id="KW-1185">Reference proteome</keyword>
<reference evidence="9" key="1">
    <citation type="submission" date="2016-11" db="EMBL/GenBank/DDBJ databases">
        <authorList>
            <person name="Varghese N."/>
            <person name="Submissions S."/>
        </authorList>
    </citation>
    <scope>NUCLEOTIDE SEQUENCE [LARGE SCALE GENOMIC DNA]</scope>
    <source>
        <strain evidence="9">DSM 16219</strain>
    </source>
</reference>
<dbReference type="SUPFAM" id="SSF47928">
    <property type="entry name" value="N-terminal domain of the delta subunit of the F1F0-ATP synthase"/>
    <property type="match status" value="1"/>
</dbReference>
<dbReference type="GO" id="GO:0045259">
    <property type="term" value="C:proton-transporting ATP synthase complex"/>
    <property type="evidence" value="ECO:0007669"/>
    <property type="project" value="UniProtKB-KW"/>
</dbReference>